<keyword evidence="3" id="KW-1185">Reference proteome</keyword>
<comment type="caution">
    <text evidence="1">The sequence shown here is derived from an EMBL/GenBank/DDBJ whole genome shotgun (WGS) entry which is preliminary data.</text>
</comment>
<evidence type="ECO:0000313" key="2">
    <source>
        <dbReference type="EMBL" id="GBO01931.1"/>
    </source>
</evidence>
<proteinExistence type="predicted"/>
<dbReference type="AlphaFoldDB" id="A0A4Y2TND1"/>
<dbReference type="EMBL" id="BGPR01029843">
    <property type="protein sequence ID" value="GBO01931.1"/>
    <property type="molecule type" value="Genomic_DNA"/>
</dbReference>
<name>A0A4Y2TND1_ARAVE</name>
<evidence type="ECO:0000313" key="1">
    <source>
        <dbReference type="EMBL" id="GBO01772.1"/>
    </source>
</evidence>
<reference evidence="1 3" key="1">
    <citation type="journal article" date="2019" name="Sci. Rep.">
        <title>Orb-weaving spider Araneus ventricosus genome elucidates the spidroin gene catalogue.</title>
        <authorList>
            <person name="Kono N."/>
            <person name="Nakamura H."/>
            <person name="Ohtoshi R."/>
            <person name="Moran D.A.P."/>
            <person name="Shinohara A."/>
            <person name="Yoshida Y."/>
            <person name="Fujiwara M."/>
            <person name="Mori M."/>
            <person name="Tomita M."/>
            <person name="Arakawa K."/>
        </authorList>
    </citation>
    <scope>NUCLEOTIDE SEQUENCE [LARGE SCALE GENOMIC DNA]</scope>
</reference>
<organism evidence="1 3">
    <name type="scientific">Araneus ventricosus</name>
    <name type="common">Orbweaver spider</name>
    <name type="synonym">Epeira ventricosa</name>
    <dbReference type="NCBI Taxonomy" id="182803"/>
    <lineage>
        <taxon>Eukaryota</taxon>
        <taxon>Metazoa</taxon>
        <taxon>Ecdysozoa</taxon>
        <taxon>Arthropoda</taxon>
        <taxon>Chelicerata</taxon>
        <taxon>Arachnida</taxon>
        <taxon>Araneae</taxon>
        <taxon>Araneomorphae</taxon>
        <taxon>Entelegynae</taxon>
        <taxon>Araneoidea</taxon>
        <taxon>Araneidae</taxon>
        <taxon>Araneus</taxon>
    </lineage>
</organism>
<evidence type="ECO:0000313" key="3">
    <source>
        <dbReference type="Proteomes" id="UP000499080"/>
    </source>
</evidence>
<protein>
    <submittedName>
        <fullName evidence="1">Uncharacterized protein</fullName>
    </submittedName>
</protein>
<sequence length="130" mass="14535">MDADKIKNKCKALKNSATKFVNNLDVSLDSETNVNHLEILHNQLIEKIDSLKIADNELLNVIEAKDIEKEVDQAESYMENLISYKCKTSQRIASLTPPVVPNVVYNSTNVPTSTTQVVIQEPKPAIKLLN</sequence>
<dbReference type="OrthoDB" id="6446850at2759"/>
<gene>
    <name evidence="1" type="ORF">AVEN_168563_1</name>
    <name evidence="2" type="ORF">AVEN_70973_1</name>
</gene>
<dbReference type="Proteomes" id="UP000499080">
    <property type="component" value="Unassembled WGS sequence"/>
</dbReference>
<dbReference type="EMBL" id="BGPR01029778">
    <property type="protein sequence ID" value="GBO01772.1"/>
    <property type="molecule type" value="Genomic_DNA"/>
</dbReference>
<accession>A0A4Y2TND1</accession>